<gene>
    <name evidence="2" type="primary">Ccdc81_0</name>
    <name evidence="2" type="ORF">ERYMCC_R15736</name>
</gene>
<feature type="domain" description="CCDC81 HU" evidence="1">
    <location>
        <begin position="58"/>
        <end position="119"/>
    </location>
</feature>
<dbReference type="AlphaFoldDB" id="A0A7K5PDV9"/>
<feature type="non-terminal residue" evidence="2">
    <location>
        <position position="1"/>
    </location>
</feature>
<evidence type="ECO:0000313" key="2">
    <source>
        <dbReference type="EMBL" id="NWT53193.1"/>
    </source>
</evidence>
<protein>
    <submittedName>
        <fullName evidence="2">CCD81 protein</fullName>
    </submittedName>
</protein>
<proteinExistence type="predicted"/>
<dbReference type="EMBL" id="VZRG01000600">
    <property type="protein sequence ID" value="NWT53193.1"/>
    <property type="molecule type" value="Genomic_DNA"/>
</dbReference>
<sequence>LLQGIRIPTLGSFDVVPTETLVGNKTVILQMPVFHLARNLGGAQNMDNKDNLPGGKQLEPLKYARVALEASVSRRKAESCILGTTSLLCHCLQKGTGVAFVLRDVGVLLMGGSRVHMRF</sequence>
<name>A0A7K5PDV9_9CORV</name>
<dbReference type="Proteomes" id="UP000532437">
    <property type="component" value="Unassembled WGS sequence"/>
</dbReference>
<reference evidence="2 3" key="1">
    <citation type="submission" date="2019-09" db="EMBL/GenBank/DDBJ databases">
        <title>Bird 10,000 Genomes (B10K) Project - Family phase.</title>
        <authorList>
            <person name="Zhang G."/>
        </authorList>
    </citation>
    <scope>NUCLEOTIDE SEQUENCE [LARGE SCALE GENOMIC DNA]</scope>
    <source>
        <strain evidence="2">B10K-DU-002-60</strain>
        <tissue evidence="2">Muscle</tissue>
    </source>
</reference>
<feature type="non-terminal residue" evidence="2">
    <location>
        <position position="119"/>
    </location>
</feature>
<organism evidence="2 3">
    <name type="scientific">Erythrocercus mccallii</name>
    <dbReference type="NCBI Taxonomy" id="107208"/>
    <lineage>
        <taxon>Eukaryota</taxon>
        <taxon>Metazoa</taxon>
        <taxon>Chordata</taxon>
        <taxon>Craniata</taxon>
        <taxon>Vertebrata</taxon>
        <taxon>Euteleostomi</taxon>
        <taxon>Archelosauria</taxon>
        <taxon>Archosauria</taxon>
        <taxon>Dinosauria</taxon>
        <taxon>Saurischia</taxon>
        <taxon>Theropoda</taxon>
        <taxon>Coelurosauria</taxon>
        <taxon>Aves</taxon>
        <taxon>Neognathae</taxon>
        <taxon>Neoaves</taxon>
        <taxon>Telluraves</taxon>
        <taxon>Australaves</taxon>
        <taxon>Passeriformes</taxon>
        <taxon>Corvoidea</taxon>
        <taxon>Dicruridae</taxon>
        <taxon>Erythrocercus</taxon>
    </lineage>
</organism>
<evidence type="ECO:0000313" key="3">
    <source>
        <dbReference type="Proteomes" id="UP000532437"/>
    </source>
</evidence>
<keyword evidence="3" id="KW-1185">Reference proteome</keyword>
<accession>A0A7K5PDV9</accession>
<dbReference type="GO" id="GO:0005815">
    <property type="term" value="C:microtubule organizing center"/>
    <property type="evidence" value="ECO:0007669"/>
    <property type="project" value="TreeGrafter"/>
</dbReference>
<dbReference type="InterPro" id="IPR040673">
    <property type="entry name" value="CCDC81_HU_dom_2"/>
</dbReference>
<dbReference type="Pfam" id="PF18289">
    <property type="entry name" value="HU-CCDC81_euk_2"/>
    <property type="match status" value="1"/>
</dbReference>
<comment type="caution">
    <text evidence="2">The sequence shown here is derived from an EMBL/GenBank/DDBJ whole genome shotgun (WGS) entry which is preliminary data.</text>
</comment>
<dbReference type="PANTHER" id="PTHR14362:SF2">
    <property type="entry name" value="COILED-COIL DOMAIN-CONTAINING PROTEIN 81"/>
    <property type="match status" value="1"/>
</dbReference>
<dbReference type="PANTHER" id="PTHR14362">
    <property type="entry name" value="COILED-COIL DOMAIN-CONTAINING PROTEIN 81"/>
    <property type="match status" value="1"/>
</dbReference>
<evidence type="ECO:0000259" key="1">
    <source>
        <dbReference type="Pfam" id="PF18289"/>
    </source>
</evidence>
<dbReference type="InterPro" id="IPR026295">
    <property type="entry name" value="CCD81"/>
</dbReference>